<evidence type="ECO:0000256" key="1">
    <source>
        <dbReference type="SAM" id="MobiDB-lite"/>
    </source>
</evidence>
<keyword evidence="4" id="KW-1185">Reference proteome</keyword>
<evidence type="ECO:0000313" key="3">
    <source>
        <dbReference type="EMBL" id="KAH7052281.1"/>
    </source>
</evidence>
<organism evidence="3 4">
    <name type="scientific">Macrophomina phaseolina</name>
    <dbReference type="NCBI Taxonomy" id="35725"/>
    <lineage>
        <taxon>Eukaryota</taxon>
        <taxon>Fungi</taxon>
        <taxon>Dikarya</taxon>
        <taxon>Ascomycota</taxon>
        <taxon>Pezizomycotina</taxon>
        <taxon>Dothideomycetes</taxon>
        <taxon>Dothideomycetes incertae sedis</taxon>
        <taxon>Botryosphaeriales</taxon>
        <taxon>Botryosphaeriaceae</taxon>
        <taxon>Macrophomina</taxon>
    </lineage>
</organism>
<feature type="region of interest" description="Disordered" evidence="1">
    <location>
        <begin position="60"/>
        <end position="98"/>
    </location>
</feature>
<reference evidence="3 4" key="1">
    <citation type="journal article" date="2021" name="Nat. Commun.">
        <title>Genetic determinants of endophytism in the Arabidopsis root mycobiome.</title>
        <authorList>
            <person name="Mesny F."/>
            <person name="Miyauchi S."/>
            <person name="Thiergart T."/>
            <person name="Pickel B."/>
            <person name="Atanasova L."/>
            <person name="Karlsson M."/>
            <person name="Huettel B."/>
            <person name="Barry K.W."/>
            <person name="Haridas S."/>
            <person name="Chen C."/>
            <person name="Bauer D."/>
            <person name="Andreopoulos W."/>
            <person name="Pangilinan J."/>
            <person name="LaButti K."/>
            <person name="Riley R."/>
            <person name="Lipzen A."/>
            <person name="Clum A."/>
            <person name="Drula E."/>
            <person name="Henrissat B."/>
            <person name="Kohler A."/>
            <person name="Grigoriev I.V."/>
            <person name="Martin F.M."/>
            <person name="Hacquard S."/>
        </authorList>
    </citation>
    <scope>NUCLEOTIDE SEQUENCE [LARGE SCALE GENOMIC DNA]</scope>
    <source>
        <strain evidence="3 4">MPI-SDFR-AT-0080</strain>
    </source>
</reference>
<keyword evidence="2" id="KW-0812">Transmembrane</keyword>
<keyword evidence="2" id="KW-1133">Transmembrane helix</keyword>
<gene>
    <name evidence="3" type="ORF">B0J12DRAFT_698939</name>
</gene>
<feature type="transmembrane region" description="Helical" evidence="2">
    <location>
        <begin position="156"/>
        <end position="180"/>
    </location>
</feature>
<protein>
    <submittedName>
        <fullName evidence="3">Uncharacterized protein</fullName>
    </submittedName>
</protein>
<proteinExistence type="predicted"/>
<keyword evidence="2" id="KW-0472">Membrane</keyword>
<evidence type="ECO:0000256" key="2">
    <source>
        <dbReference type="SAM" id="Phobius"/>
    </source>
</evidence>
<dbReference type="Proteomes" id="UP000774617">
    <property type="component" value="Unassembled WGS sequence"/>
</dbReference>
<evidence type="ECO:0000313" key="4">
    <source>
        <dbReference type="Proteomes" id="UP000774617"/>
    </source>
</evidence>
<comment type="caution">
    <text evidence="3">The sequence shown here is derived from an EMBL/GenBank/DDBJ whole genome shotgun (WGS) entry which is preliminary data.</text>
</comment>
<dbReference type="EMBL" id="JAGTJR010000011">
    <property type="protein sequence ID" value="KAH7052281.1"/>
    <property type="molecule type" value="Genomic_DNA"/>
</dbReference>
<sequence>MSLITIFKTLQPVPAYTDHRKSYRAEGATTQRGNPSEECATSKAFSLRTGKNIRRCRRAAAPQPVLSDRTKLRRAQCPSSAMTASRRHTAPPSATTSTQSLVGRLVAGTRASASVVIRNPVSGSLIAALARGFPVTGGMRGRGAHAVPNAAGVLNAMAAAAAALVIFVVVLVTTAVALVITAAAREVLAVVGLERKGWCPWWWPAS</sequence>
<accession>A0ABQ8GDS6</accession>
<name>A0ABQ8GDS6_9PEZI</name>